<feature type="signal peptide" evidence="1">
    <location>
        <begin position="1"/>
        <end position="19"/>
    </location>
</feature>
<keyword evidence="1" id="KW-0732">Signal</keyword>
<name>A0A5D0GJD6_9FLAO</name>
<dbReference type="AlphaFoldDB" id="A0A5D0GJD6"/>
<feature type="chain" id="PRO_5022712928" description="Neuromedin U" evidence="1">
    <location>
        <begin position="20"/>
        <end position="268"/>
    </location>
</feature>
<keyword evidence="3" id="KW-1185">Reference proteome</keyword>
<organism evidence="2 3">
    <name type="scientific">Formosa maritima</name>
    <dbReference type="NCBI Taxonomy" id="2592046"/>
    <lineage>
        <taxon>Bacteria</taxon>
        <taxon>Pseudomonadati</taxon>
        <taxon>Bacteroidota</taxon>
        <taxon>Flavobacteriia</taxon>
        <taxon>Flavobacteriales</taxon>
        <taxon>Flavobacteriaceae</taxon>
        <taxon>Formosa</taxon>
    </lineage>
</organism>
<reference evidence="2 3" key="1">
    <citation type="submission" date="2019-08" db="EMBL/GenBank/DDBJ databases">
        <title>Formosa sediminis sp. nov., isolated from marine sediment.</title>
        <authorList>
            <person name="Cao W.R."/>
        </authorList>
    </citation>
    <scope>NUCLEOTIDE SEQUENCE [LARGE SCALE GENOMIC DNA]</scope>
    <source>
        <strain evidence="2 3">1494</strain>
    </source>
</reference>
<dbReference type="RefSeq" id="WP_148452647.1">
    <property type="nucleotide sequence ID" value="NZ_VSFC01000012.1"/>
</dbReference>
<evidence type="ECO:0000313" key="2">
    <source>
        <dbReference type="EMBL" id="TYA58910.1"/>
    </source>
</evidence>
<evidence type="ECO:0008006" key="4">
    <source>
        <dbReference type="Google" id="ProtNLM"/>
    </source>
</evidence>
<dbReference type="OrthoDB" id="9809066at2"/>
<evidence type="ECO:0000256" key="1">
    <source>
        <dbReference type="SAM" id="SignalP"/>
    </source>
</evidence>
<evidence type="ECO:0000313" key="3">
    <source>
        <dbReference type="Proteomes" id="UP000324550"/>
    </source>
</evidence>
<protein>
    <recommendedName>
        <fullName evidence="4">Neuromedin U</fullName>
    </recommendedName>
</protein>
<sequence>MKKSLFIGATLLCFITGFAQETKPEDKTDNAAAAAQSNNPLANMTAFVFQNYYMPKLNEAPVDSYQNSSWLRFAKPISDGKQLLRASLPITTLGMPTANDEIETTSGLGDLNVFYSFNFVSKPTITVGIGPNLTIPTATSSELGTGKWQGGLALVAFVAKSPVFQYGALLTWQHSFAGDEDRNQTNNGAIQPFYFWQLGKGTYLRGAPIWYMDFENRAYSFPIALGIGKIVKVDKNMFNLFVEPQYSVWTRGTQPQFQLMMGIIFDLL</sequence>
<proteinExistence type="predicted"/>
<comment type="caution">
    <text evidence="2">The sequence shown here is derived from an EMBL/GenBank/DDBJ whole genome shotgun (WGS) entry which is preliminary data.</text>
</comment>
<gene>
    <name evidence="2" type="ORF">FVF61_01820</name>
</gene>
<dbReference type="Proteomes" id="UP000324550">
    <property type="component" value="Unassembled WGS sequence"/>
</dbReference>
<accession>A0A5D0GJD6</accession>
<dbReference type="EMBL" id="VSFC01000012">
    <property type="protein sequence ID" value="TYA58910.1"/>
    <property type="molecule type" value="Genomic_DNA"/>
</dbReference>